<keyword evidence="2" id="KW-0472">Membrane</keyword>
<evidence type="ECO:0000256" key="2">
    <source>
        <dbReference type="SAM" id="Phobius"/>
    </source>
</evidence>
<protein>
    <recommendedName>
        <fullName evidence="5">Neurexin/syndecan/glycophorin C domain-containing protein</fullName>
    </recommendedName>
</protein>
<dbReference type="EMBL" id="NHOQ01002926">
    <property type="protein sequence ID" value="PWA13807.1"/>
    <property type="molecule type" value="Genomic_DNA"/>
</dbReference>
<keyword evidence="4" id="KW-1185">Reference proteome</keyword>
<evidence type="ECO:0000256" key="1">
    <source>
        <dbReference type="SAM" id="MobiDB-lite"/>
    </source>
</evidence>
<comment type="caution">
    <text evidence="3">The sequence shown here is derived from an EMBL/GenBank/DDBJ whole genome shotgun (WGS) entry which is preliminary data.</text>
</comment>
<sequence>VKMSSYSTPSPLTEASTDAYSTVSDLVTKIGKKDIYSSTEDLAALIGGIITVVLLVFLCTIAVLLWCLSRQKGSYVTNETEDDDEEDNEDDESVGSDVALQSKEPLKTDKED</sequence>
<organism evidence="3 4">
    <name type="scientific">Gambusia affinis</name>
    <name type="common">Western mosquitofish</name>
    <name type="synonym">Heterandria affinis</name>
    <dbReference type="NCBI Taxonomy" id="33528"/>
    <lineage>
        <taxon>Eukaryota</taxon>
        <taxon>Metazoa</taxon>
        <taxon>Chordata</taxon>
        <taxon>Craniata</taxon>
        <taxon>Vertebrata</taxon>
        <taxon>Euteleostomi</taxon>
        <taxon>Actinopterygii</taxon>
        <taxon>Neopterygii</taxon>
        <taxon>Teleostei</taxon>
        <taxon>Neoteleostei</taxon>
        <taxon>Acanthomorphata</taxon>
        <taxon>Ovalentaria</taxon>
        <taxon>Atherinomorphae</taxon>
        <taxon>Cyprinodontiformes</taxon>
        <taxon>Poeciliidae</taxon>
        <taxon>Poeciliinae</taxon>
        <taxon>Gambusia</taxon>
    </lineage>
</organism>
<dbReference type="AlphaFoldDB" id="A0A315UMJ9"/>
<accession>A0A315UMJ9</accession>
<keyword evidence="2" id="KW-0812">Transmembrane</keyword>
<evidence type="ECO:0008006" key="5">
    <source>
        <dbReference type="Google" id="ProtNLM"/>
    </source>
</evidence>
<feature type="non-terminal residue" evidence="3">
    <location>
        <position position="1"/>
    </location>
</feature>
<evidence type="ECO:0000313" key="3">
    <source>
        <dbReference type="EMBL" id="PWA13807.1"/>
    </source>
</evidence>
<feature type="transmembrane region" description="Helical" evidence="2">
    <location>
        <begin position="42"/>
        <end position="68"/>
    </location>
</feature>
<evidence type="ECO:0000313" key="4">
    <source>
        <dbReference type="Proteomes" id="UP000250572"/>
    </source>
</evidence>
<dbReference type="Proteomes" id="UP000250572">
    <property type="component" value="Unassembled WGS sequence"/>
</dbReference>
<proteinExistence type="predicted"/>
<name>A0A315UMJ9_GAMAF</name>
<keyword evidence="2" id="KW-1133">Transmembrane helix</keyword>
<feature type="compositionally biased region" description="Acidic residues" evidence="1">
    <location>
        <begin position="79"/>
        <end position="94"/>
    </location>
</feature>
<feature type="region of interest" description="Disordered" evidence="1">
    <location>
        <begin position="75"/>
        <end position="112"/>
    </location>
</feature>
<reference evidence="3 4" key="1">
    <citation type="journal article" date="2018" name="G3 (Bethesda)">
        <title>A High-Quality Reference Genome for the Invasive Mosquitofish Gambusia affinis Using a Chicago Library.</title>
        <authorList>
            <person name="Hoffberg S.L."/>
            <person name="Troendle N.J."/>
            <person name="Glenn T.C."/>
            <person name="Mahmud O."/>
            <person name="Louha S."/>
            <person name="Chalopin D."/>
            <person name="Bennetzen J.L."/>
            <person name="Mauricio R."/>
        </authorList>
    </citation>
    <scope>NUCLEOTIDE SEQUENCE [LARGE SCALE GENOMIC DNA]</scope>
    <source>
        <strain evidence="3">NE01/NJP1002.9</strain>
        <tissue evidence="3">Muscle</tissue>
    </source>
</reference>
<gene>
    <name evidence="3" type="ORF">CCH79_00016930</name>
</gene>